<reference evidence="2" key="2">
    <citation type="submission" date="2018-05" db="EMBL/GenBank/DDBJ databases">
        <title>OpunRS2 (Oryza punctata Reference Sequence Version 2).</title>
        <authorList>
            <person name="Zhang J."/>
            <person name="Kudrna D."/>
            <person name="Lee S."/>
            <person name="Talag J."/>
            <person name="Welchert J."/>
            <person name="Wing R.A."/>
        </authorList>
    </citation>
    <scope>NUCLEOTIDE SEQUENCE [LARGE SCALE GENOMIC DNA]</scope>
</reference>
<dbReference type="HOGENOM" id="CLU_1799408_0_0_1"/>
<feature type="transmembrane region" description="Helical" evidence="1">
    <location>
        <begin position="62"/>
        <end position="82"/>
    </location>
</feature>
<dbReference type="Gramene" id="OPUNC04G26070.1">
    <property type="protein sequence ID" value="OPUNC04G26070.1"/>
    <property type="gene ID" value="OPUNC04G26070"/>
</dbReference>
<sequence length="142" mass="15604">MVLCLGSGGGGGGGPNRAVSVSLDTDTGSEHTAEDETAREIVGMEERRQVARYKHKLGEFKLSVIGTLLFLVFWVGLLLVGTLDHHMSVSWRRLFVNCGVYVSVPWLYFAVGHLREYGLSVPKISDFSNEENQLPPLGHDNC</sequence>
<keyword evidence="1" id="KW-0812">Transmembrane</keyword>
<reference evidence="2" key="1">
    <citation type="submission" date="2015-04" db="UniProtKB">
        <authorList>
            <consortium name="EnsemblPlants"/>
        </authorList>
    </citation>
    <scope>IDENTIFICATION</scope>
</reference>
<evidence type="ECO:0000313" key="3">
    <source>
        <dbReference type="Proteomes" id="UP000026962"/>
    </source>
</evidence>
<organism evidence="2">
    <name type="scientific">Oryza punctata</name>
    <name type="common">Red rice</name>
    <dbReference type="NCBI Taxonomy" id="4537"/>
    <lineage>
        <taxon>Eukaryota</taxon>
        <taxon>Viridiplantae</taxon>
        <taxon>Streptophyta</taxon>
        <taxon>Embryophyta</taxon>
        <taxon>Tracheophyta</taxon>
        <taxon>Spermatophyta</taxon>
        <taxon>Magnoliopsida</taxon>
        <taxon>Liliopsida</taxon>
        <taxon>Poales</taxon>
        <taxon>Poaceae</taxon>
        <taxon>BOP clade</taxon>
        <taxon>Oryzoideae</taxon>
        <taxon>Oryzeae</taxon>
        <taxon>Oryzinae</taxon>
        <taxon>Oryza</taxon>
    </lineage>
</organism>
<evidence type="ECO:0000313" key="2">
    <source>
        <dbReference type="EnsemblPlants" id="OPUNC04G26070.1"/>
    </source>
</evidence>
<keyword evidence="1" id="KW-0472">Membrane</keyword>
<proteinExistence type="predicted"/>
<dbReference type="EnsemblPlants" id="OPUNC04G26070.1">
    <property type="protein sequence ID" value="OPUNC04G26070.1"/>
    <property type="gene ID" value="OPUNC04G26070"/>
</dbReference>
<evidence type="ECO:0000256" key="1">
    <source>
        <dbReference type="SAM" id="Phobius"/>
    </source>
</evidence>
<accession>A0A0E0KWD9</accession>
<name>A0A0E0KWD9_ORYPU</name>
<keyword evidence="1" id="KW-1133">Transmembrane helix</keyword>
<feature type="transmembrane region" description="Helical" evidence="1">
    <location>
        <begin position="94"/>
        <end position="114"/>
    </location>
</feature>
<dbReference type="Proteomes" id="UP000026962">
    <property type="component" value="Chromosome 4"/>
</dbReference>
<dbReference type="AlphaFoldDB" id="A0A0E0KWD9"/>
<protein>
    <submittedName>
        <fullName evidence="2">Uncharacterized protein</fullName>
    </submittedName>
</protein>
<keyword evidence="3" id="KW-1185">Reference proteome</keyword>